<accession>A0A1C4C240</accession>
<gene>
    <name evidence="10" type="ORF">GA0061071_106185</name>
</gene>
<evidence type="ECO:0000256" key="6">
    <source>
        <dbReference type="ARBA" id="ARBA00022840"/>
    </source>
</evidence>
<dbReference type="PANTHER" id="PTHR43166:SF35">
    <property type="entry name" value="L-CYSTINE IMPORT ATP-BINDING PROTEIN TCYN"/>
    <property type="match status" value="1"/>
</dbReference>
<dbReference type="Gene3D" id="3.40.50.300">
    <property type="entry name" value="P-loop containing nucleotide triphosphate hydrolases"/>
    <property type="match status" value="1"/>
</dbReference>
<dbReference type="Proteomes" id="UP000198975">
    <property type="component" value="Unassembled WGS sequence"/>
</dbReference>
<dbReference type="InterPro" id="IPR003439">
    <property type="entry name" value="ABC_transporter-like_ATP-bd"/>
</dbReference>
<keyword evidence="7" id="KW-0029">Amino-acid transport</keyword>
<sequence>MAEAIELRNITKRFSGQTVVDSVDLDVDAGSVTVILGPSGSGKSTLLRCINHLEKLDAGTIRIGGELVGYEQKGQALFEVSDSKIARQRSRIGMVFQQFNLFPHRTVLQNIIDAPIRVKKQPRAQAVAKARLLLQQVGLSGREDDWPQQLSGGQQQRVAIARALAMDPEVMLFDEPTSALDPELVGEVLQVIKALAHSGITMVIVTHEIGFAREVADNIVFMEAGKVIASGPARQVLENNANARVSHFLSTVL</sequence>
<evidence type="ECO:0000256" key="5">
    <source>
        <dbReference type="ARBA" id="ARBA00022741"/>
    </source>
</evidence>
<keyword evidence="5" id="KW-0547">Nucleotide-binding</keyword>
<dbReference type="Pfam" id="PF00005">
    <property type="entry name" value="ABC_tran"/>
    <property type="match status" value="1"/>
</dbReference>
<dbReference type="GO" id="GO:0016887">
    <property type="term" value="F:ATP hydrolysis activity"/>
    <property type="evidence" value="ECO:0007669"/>
    <property type="project" value="InterPro"/>
</dbReference>
<keyword evidence="11" id="KW-1185">Reference proteome</keyword>
<dbReference type="FunFam" id="3.40.50.300:FF:000020">
    <property type="entry name" value="Amino acid ABC transporter ATP-binding component"/>
    <property type="match status" value="1"/>
</dbReference>
<dbReference type="CDD" id="cd03262">
    <property type="entry name" value="ABC_HisP_GlnQ"/>
    <property type="match status" value="1"/>
</dbReference>
<keyword evidence="6 10" id="KW-0067">ATP-binding</keyword>
<comment type="similarity">
    <text evidence="2">Belongs to the ABC transporter superfamily.</text>
</comment>
<keyword evidence="8" id="KW-0472">Membrane</keyword>
<evidence type="ECO:0000256" key="8">
    <source>
        <dbReference type="ARBA" id="ARBA00023136"/>
    </source>
</evidence>
<protein>
    <submittedName>
        <fullName evidence="10">Polar amino acid transport system ATP-binding protein</fullName>
    </submittedName>
</protein>
<dbReference type="GO" id="GO:0005524">
    <property type="term" value="F:ATP binding"/>
    <property type="evidence" value="ECO:0007669"/>
    <property type="project" value="UniProtKB-KW"/>
</dbReference>
<reference evidence="11" key="1">
    <citation type="submission" date="2016-08" db="EMBL/GenBank/DDBJ databases">
        <authorList>
            <person name="Varghese N."/>
            <person name="Submissions Spin"/>
        </authorList>
    </citation>
    <scope>NUCLEOTIDE SEQUENCE [LARGE SCALE GENOMIC DNA]</scope>
    <source>
        <strain evidence="11">REICA_082</strain>
    </source>
</reference>
<dbReference type="GO" id="GO:0005886">
    <property type="term" value="C:plasma membrane"/>
    <property type="evidence" value="ECO:0007669"/>
    <property type="project" value="UniProtKB-SubCell"/>
</dbReference>
<organism evidence="10 11">
    <name type="scientific">Kosakonia oryzendophytica</name>
    <dbReference type="NCBI Taxonomy" id="1005665"/>
    <lineage>
        <taxon>Bacteria</taxon>
        <taxon>Pseudomonadati</taxon>
        <taxon>Pseudomonadota</taxon>
        <taxon>Gammaproteobacteria</taxon>
        <taxon>Enterobacterales</taxon>
        <taxon>Enterobacteriaceae</taxon>
        <taxon>Kosakonia</taxon>
    </lineage>
</organism>
<proteinExistence type="inferred from homology"/>
<dbReference type="InterPro" id="IPR030679">
    <property type="entry name" value="ABC_ATPase_HisP-typ"/>
</dbReference>
<dbReference type="PIRSF" id="PIRSF039085">
    <property type="entry name" value="ABC_ATPase_HisP"/>
    <property type="match status" value="1"/>
</dbReference>
<dbReference type="OrthoDB" id="9802264at2"/>
<dbReference type="AlphaFoldDB" id="A0A1C4C240"/>
<dbReference type="GO" id="GO:0015424">
    <property type="term" value="F:ABC-type amino acid transporter activity"/>
    <property type="evidence" value="ECO:0007669"/>
    <property type="project" value="InterPro"/>
</dbReference>
<evidence type="ECO:0000259" key="9">
    <source>
        <dbReference type="PROSITE" id="PS50893"/>
    </source>
</evidence>
<dbReference type="InterPro" id="IPR050086">
    <property type="entry name" value="MetN_ABC_transporter-like"/>
</dbReference>
<dbReference type="RefSeq" id="WP_061492741.1">
    <property type="nucleotide sequence ID" value="NZ_CP115659.1"/>
</dbReference>
<dbReference type="InterPro" id="IPR003593">
    <property type="entry name" value="AAA+_ATPase"/>
</dbReference>
<keyword evidence="4" id="KW-1003">Cell membrane</keyword>
<dbReference type="PROSITE" id="PS50893">
    <property type="entry name" value="ABC_TRANSPORTER_2"/>
    <property type="match status" value="1"/>
</dbReference>
<evidence type="ECO:0000313" key="11">
    <source>
        <dbReference type="Proteomes" id="UP000198975"/>
    </source>
</evidence>
<evidence type="ECO:0000256" key="3">
    <source>
        <dbReference type="ARBA" id="ARBA00022448"/>
    </source>
</evidence>
<dbReference type="InterPro" id="IPR017871">
    <property type="entry name" value="ABC_transporter-like_CS"/>
</dbReference>
<name>A0A1C4C240_9ENTR</name>
<evidence type="ECO:0000256" key="7">
    <source>
        <dbReference type="ARBA" id="ARBA00022970"/>
    </source>
</evidence>
<dbReference type="InterPro" id="IPR027417">
    <property type="entry name" value="P-loop_NTPase"/>
</dbReference>
<dbReference type="PANTHER" id="PTHR43166">
    <property type="entry name" value="AMINO ACID IMPORT ATP-BINDING PROTEIN"/>
    <property type="match status" value="1"/>
</dbReference>
<dbReference type="SMART" id="SM00382">
    <property type="entry name" value="AAA"/>
    <property type="match status" value="1"/>
</dbReference>
<dbReference type="PROSITE" id="PS00211">
    <property type="entry name" value="ABC_TRANSPORTER_1"/>
    <property type="match status" value="1"/>
</dbReference>
<evidence type="ECO:0000256" key="2">
    <source>
        <dbReference type="ARBA" id="ARBA00005417"/>
    </source>
</evidence>
<dbReference type="EMBL" id="FMAY01000006">
    <property type="protein sequence ID" value="SCC13074.1"/>
    <property type="molecule type" value="Genomic_DNA"/>
</dbReference>
<evidence type="ECO:0000256" key="1">
    <source>
        <dbReference type="ARBA" id="ARBA00004417"/>
    </source>
</evidence>
<evidence type="ECO:0000313" key="10">
    <source>
        <dbReference type="EMBL" id="SCC13074.1"/>
    </source>
</evidence>
<comment type="subcellular location">
    <subcellularLocation>
        <location evidence="1">Cell inner membrane</location>
        <topology evidence="1">Peripheral membrane protein</topology>
    </subcellularLocation>
</comment>
<keyword evidence="3" id="KW-0813">Transport</keyword>
<evidence type="ECO:0000256" key="4">
    <source>
        <dbReference type="ARBA" id="ARBA00022475"/>
    </source>
</evidence>
<feature type="domain" description="ABC transporter" evidence="9">
    <location>
        <begin position="5"/>
        <end position="249"/>
    </location>
</feature>
<dbReference type="SUPFAM" id="SSF52540">
    <property type="entry name" value="P-loop containing nucleoside triphosphate hydrolases"/>
    <property type="match status" value="1"/>
</dbReference>